<dbReference type="EMBL" id="JAGKSQ010000010">
    <property type="protein sequence ID" value="MBP3953142.1"/>
    <property type="molecule type" value="Genomic_DNA"/>
</dbReference>
<organism evidence="1 2">
    <name type="scientific">Halalkalibacter suaedae</name>
    <dbReference type="NCBI Taxonomy" id="2822140"/>
    <lineage>
        <taxon>Bacteria</taxon>
        <taxon>Bacillati</taxon>
        <taxon>Bacillota</taxon>
        <taxon>Bacilli</taxon>
        <taxon>Bacillales</taxon>
        <taxon>Bacillaceae</taxon>
        <taxon>Halalkalibacter</taxon>
    </lineage>
</organism>
<gene>
    <name evidence="1" type="ORF">J7W16_18625</name>
</gene>
<keyword evidence="2" id="KW-1185">Reference proteome</keyword>
<dbReference type="RefSeq" id="WP_210598998.1">
    <property type="nucleotide sequence ID" value="NZ_JAGKSQ010000010.1"/>
</dbReference>
<sequence>MNSIVRLPKSKLITVFTENVSNEDKRRIEKLKDQFLLLDILVPVEQDPDEDVYYVVGKYAIYDVYYNEDDHVYCLLEEYSGTTRNQLIKIARRFLFHHLSSKTKQRMVDQLIMNQFTEHEIFTQTYFQPSQKKTYFYHADVPSYVISQNEQHSRPSSIATINQVTRMTNHNQLPDHIRVNLFARAHNRTLTQEQLRAVGKMLNQTEGFLELTDIQQKKVLQFVLCNQAFLIKTWQQKIDSYLTGKKL</sequence>
<proteinExistence type="predicted"/>
<dbReference type="AlphaFoldDB" id="A0A941AQT1"/>
<dbReference type="Proteomes" id="UP000678228">
    <property type="component" value="Unassembled WGS sequence"/>
</dbReference>
<comment type="caution">
    <text evidence="1">The sequence shown here is derived from an EMBL/GenBank/DDBJ whole genome shotgun (WGS) entry which is preliminary data.</text>
</comment>
<accession>A0A941AQT1</accession>
<evidence type="ECO:0000313" key="2">
    <source>
        <dbReference type="Proteomes" id="UP000678228"/>
    </source>
</evidence>
<reference evidence="1" key="1">
    <citation type="submission" date="2021-03" db="EMBL/GenBank/DDBJ databases">
        <title>Bacillus suaedae sp. nov., isolated from Suaeda aralocaspica.</title>
        <authorList>
            <person name="Lei R.F.R."/>
        </authorList>
    </citation>
    <scope>NUCLEOTIDE SEQUENCE</scope>
    <source>
        <strain evidence="1">YZJH907-2</strain>
    </source>
</reference>
<protein>
    <submittedName>
        <fullName evidence="1">Uncharacterized protein</fullName>
    </submittedName>
</protein>
<name>A0A941AQT1_9BACI</name>
<evidence type="ECO:0000313" key="1">
    <source>
        <dbReference type="EMBL" id="MBP3953142.1"/>
    </source>
</evidence>